<dbReference type="Pfam" id="PF00534">
    <property type="entry name" value="Glycos_transf_1"/>
    <property type="match status" value="1"/>
</dbReference>
<dbReference type="PANTHER" id="PTHR45947:SF3">
    <property type="entry name" value="SULFOQUINOVOSYL TRANSFERASE SQD2"/>
    <property type="match status" value="1"/>
</dbReference>
<feature type="domain" description="Glycosyl transferase family 1" evidence="1">
    <location>
        <begin position="195"/>
        <end position="343"/>
    </location>
</feature>
<dbReference type="PANTHER" id="PTHR45947">
    <property type="entry name" value="SULFOQUINOVOSYL TRANSFERASE SQD2"/>
    <property type="match status" value="1"/>
</dbReference>
<keyword evidence="3" id="KW-0808">Transferase</keyword>
<gene>
    <name evidence="3" type="ORF">F4V45_04220</name>
</gene>
<name>A0A5M9QN80_9HELI</name>
<accession>A0A5M9QN80</accession>
<dbReference type="InterPro" id="IPR001296">
    <property type="entry name" value="Glyco_trans_1"/>
</dbReference>
<comment type="caution">
    <text evidence="3">The sequence shown here is derived from an EMBL/GenBank/DDBJ whole genome shotgun (WGS) entry which is preliminary data.</text>
</comment>
<organism evidence="3 4">
    <name type="scientific">Helicobacter canis</name>
    <dbReference type="NCBI Taxonomy" id="29419"/>
    <lineage>
        <taxon>Bacteria</taxon>
        <taxon>Pseudomonadati</taxon>
        <taxon>Campylobacterota</taxon>
        <taxon>Epsilonproteobacteria</taxon>
        <taxon>Campylobacterales</taxon>
        <taxon>Helicobacteraceae</taxon>
        <taxon>Helicobacter</taxon>
    </lineage>
</organism>
<dbReference type="InterPro" id="IPR050194">
    <property type="entry name" value="Glycosyltransferase_grp1"/>
</dbReference>
<reference evidence="3 4" key="1">
    <citation type="submission" date="2019-09" db="EMBL/GenBank/DDBJ databases">
        <title>Draft genome sequence of various Type strains from the CCUG.</title>
        <authorList>
            <person name="Pineiro-Iglesias B."/>
            <person name="Tunovic T."/>
            <person name="Unosson C."/>
            <person name="Inganas E."/>
            <person name="Ohlen M."/>
            <person name="Cardew S."/>
            <person name="Jensie-Markopoulos S."/>
            <person name="Salva-Serra F."/>
            <person name="Jaen-Luchoro D."/>
            <person name="Karlsson R."/>
            <person name="Svensson-Stadler L."/>
            <person name="Chun J."/>
            <person name="Moore E."/>
        </authorList>
    </citation>
    <scope>NUCLEOTIDE SEQUENCE [LARGE SCALE GENOMIC DNA]</scope>
    <source>
        <strain evidence="3 4">CCUG 32756T</strain>
    </source>
</reference>
<dbReference type="Gene3D" id="3.40.50.2000">
    <property type="entry name" value="Glycogen Phosphorylase B"/>
    <property type="match status" value="2"/>
</dbReference>
<dbReference type="EMBL" id="VXKE01000012">
    <property type="protein sequence ID" value="KAA8709848.1"/>
    <property type="molecule type" value="Genomic_DNA"/>
</dbReference>
<dbReference type="GO" id="GO:0016757">
    <property type="term" value="F:glycosyltransferase activity"/>
    <property type="evidence" value="ECO:0007669"/>
    <property type="project" value="InterPro"/>
</dbReference>
<sequence>MVIVLVVDSFADKSNGTSMTAARFASALKERGHSVRVVAPYVQGDGFYPVKERYIPIVTEVSKAQHMVFGKPDVKVLEQAIRGADIVHLFLPFKLEQVALQVAKKMGVPYMAAFHLQPEHITYNIGLQKLALLNRFIFWLFKHRFYRYIAHIHCPSQLIKDELEKAGYKGKKYVISNGFDPKFKPLDSSGKPSDELIHITMVGRYSKEKRQDLIIKAIAQNPYRDQIKLHLKGIGPLESSLKKQAKILPNAVDFGFLPPEELIKVLHQSTLYIHAAEVEGEAIAALEAISCGVVPIIADSKVSATRQFALDSRSLFRAGDASDLSEKITYWIEHTQEREEASKLYAKSAQNYTLESSITKAIAMYEEVIHDYQAQRS</sequence>
<evidence type="ECO:0000259" key="2">
    <source>
        <dbReference type="Pfam" id="PF13439"/>
    </source>
</evidence>
<dbReference type="Pfam" id="PF13439">
    <property type="entry name" value="Glyco_transf_4"/>
    <property type="match status" value="1"/>
</dbReference>
<dbReference type="InterPro" id="IPR028098">
    <property type="entry name" value="Glyco_trans_4-like_N"/>
</dbReference>
<protein>
    <submittedName>
        <fullName evidence="3">Glycosyltransferase family 4 protein</fullName>
    </submittedName>
</protein>
<dbReference type="RefSeq" id="WP_150337206.1">
    <property type="nucleotide sequence ID" value="NZ_JAERIX010000035.1"/>
</dbReference>
<dbReference type="Proteomes" id="UP000323707">
    <property type="component" value="Unassembled WGS sequence"/>
</dbReference>
<evidence type="ECO:0000259" key="1">
    <source>
        <dbReference type="Pfam" id="PF00534"/>
    </source>
</evidence>
<evidence type="ECO:0000313" key="4">
    <source>
        <dbReference type="Proteomes" id="UP000323707"/>
    </source>
</evidence>
<dbReference type="SUPFAM" id="SSF53756">
    <property type="entry name" value="UDP-Glycosyltransferase/glycogen phosphorylase"/>
    <property type="match status" value="1"/>
</dbReference>
<dbReference type="AlphaFoldDB" id="A0A5M9QN80"/>
<evidence type="ECO:0000313" key="3">
    <source>
        <dbReference type="EMBL" id="KAA8709848.1"/>
    </source>
</evidence>
<feature type="domain" description="Glycosyltransferase subfamily 4-like N-terminal" evidence="2">
    <location>
        <begin position="15"/>
        <end position="182"/>
    </location>
</feature>
<proteinExistence type="predicted"/>